<organism evidence="1 2">
    <name type="scientific">Vreelandella rituensis</name>
    <dbReference type="NCBI Taxonomy" id="2282306"/>
    <lineage>
        <taxon>Bacteria</taxon>
        <taxon>Pseudomonadati</taxon>
        <taxon>Pseudomonadota</taxon>
        <taxon>Gammaproteobacteria</taxon>
        <taxon>Oceanospirillales</taxon>
        <taxon>Halomonadaceae</taxon>
        <taxon>Vreelandella</taxon>
    </lineage>
</organism>
<dbReference type="AlphaFoldDB" id="A0A368UDI5"/>
<gene>
    <name evidence="1" type="ORF">DU506_01465</name>
</gene>
<keyword evidence="2" id="KW-1185">Reference proteome</keyword>
<proteinExistence type="predicted"/>
<protein>
    <submittedName>
        <fullName evidence="1">Uncharacterized protein</fullName>
    </submittedName>
</protein>
<name>A0A368UDI5_9GAMM</name>
<evidence type="ECO:0000313" key="1">
    <source>
        <dbReference type="EMBL" id="RCV93853.1"/>
    </source>
</evidence>
<reference evidence="1 2" key="1">
    <citation type="submission" date="2018-07" db="EMBL/GenBank/DDBJ databases">
        <title>Halomonas rutogse sp. nov., isolated from Lake TangqianCo on Tibetan Plateau.</title>
        <authorList>
            <person name="Lu H."/>
            <person name="Xing P."/>
            <person name="Wu Q."/>
        </authorList>
    </citation>
    <scope>NUCLEOTIDE SEQUENCE [LARGE SCALE GENOMIC DNA]</scope>
    <source>
        <strain evidence="1 2">TQ8S</strain>
    </source>
</reference>
<dbReference type="RefSeq" id="WP_114485181.1">
    <property type="nucleotide sequence ID" value="NZ_CBCSHM010000001.1"/>
</dbReference>
<sequence length="394" mass="44299">MTDNLILHDFDQLDSTFEISSADESERDIDVLFHEDDFSDGRHVTGEIFSQRDDYRTLMQANLPGSAIYEYGSTFSRRLAYNTPFPDQSSVYSRPRFRYVARGRQPEARFLVSLTENGVREEFLRDHLAHHALEVPYLVAAYHGLLGMAIAGAAIEASAKRDIYERASARVAFPPAGEAPRAMGDHQDVWLPSSSRWQASLCAPVRFNAGAPVTHDDFIPDLTDMVQWRALKDRCRFRDYQSTLPLGVSSSMLGESGALLLKPLNEKAFSASRRHPVVVTMPNGAIIMMCLNTMDGFGEDRLDREKSPLLDWAINKLHRSGGINTVYRHGLQRTVFSLLAEEVYNASVENRRPDVPWVGCGAKALKLPVVLDHEVIAPEVRADDAFRHLMLHNL</sequence>
<evidence type="ECO:0000313" key="2">
    <source>
        <dbReference type="Proteomes" id="UP000253204"/>
    </source>
</evidence>
<comment type="caution">
    <text evidence="1">The sequence shown here is derived from an EMBL/GenBank/DDBJ whole genome shotgun (WGS) entry which is preliminary data.</text>
</comment>
<dbReference type="Proteomes" id="UP000253204">
    <property type="component" value="Unassembled WGS sequence"/>
</dbReference>
<accession>A0A368UDI5</accession>
<dbReference type="EMBL" id="QPIJ01000001">
    <property type="protein sequence ID" value="RCV93853.1"/>
    <property type="molecule type" value="Genomic_DNA"/>
</dbReference>